<dbReference type="AlphaFoldDB" id="A0AAW0NHC3"/>
<dbReference type="EMBL" id="JBBPFD010000014">
    <property type="protein sequence ID" value="KAK7898199.1"/>
    <property type="molecule type" value="Genomic_DNA"/>
</dbReference>
<sequence>MKRSEKKEPACVTTASANHKPPTPFLKAAFKSKAVSDRTSARPTQDAVVVLVSSSGCVPASPGASQASAAALPTEEPPQLGLALLQLRALLDQPPSPELQTDQTRVQTRVQTGTRSRTRVGTRNRNRRRSGETSVEPFGSWDSSDLDSSDLDSSQDSQPDSDSTQDSAEVLDLDRSRS</sequence>
<feature type="compositionally biased region" description="Basic residues" evidence="1">
    <location>
        <begin position="116"/>
        <end position="128"/>
    </location>
</feature>
<evidence type="ECO:0000313" key="3">
    <source>
        <dbReference type="Proteomes" id="UP001460270"/>
    </source>
</evidence>
<feature type="compositionally biased region" description="Low complexity" evidence="1">
    <location>
        <begin position="151"/>
        <end position="167"/>
    </location>
</feature>
<organism evidence="2 3">
    <name type="scientific">Mugilogobius chulae</name>
    <name type="common">yellowstripe goby</name>
    <dbReference type="NCBI Taxonomy" id="88201"/>
    <lineage>
        <taxon>Eukaryota</taxon>
        <taxon>Metazoa</taxon>
        <taxon>Chordata</taxon>
        <taxon>Craniata</taxon>
        <taxon>Vertebrata</taxon>
        <taxon>Euteleostomi</taxon>
        <taxon>Actinopterygii</taxon>
        <taxon>Neopterygii</taxon>
        <taxon>Teleostei</taxon>
        <taxon>Neoteleostei</taxon>
        <taxon>Acanthomorphata</taxon>
        <taxon>Gobiaria</taxon>
        <taxon>Gobiiformes</taxon>
        <taxon>Gobioidei</taxon>
        <taxon>Gobiidae</taxon>
        <taxon>Gobionellinae</taxon>
        <taxon>Mugilogobius</taxon>
    </lineage>
</organism>
<accession>A0AAW0NHC3</accession>
<protein>
    <submittedName>
        <fullName evidence="2">Uncharacterized protein</fullName>
    </submittedName>
</protein>
<feature type="compositionally biased region" description="Low complexity" evidence="1">
    <location>
        <begin position="103"/>
        <end position="115"/>
    </location>
</feature>
<evidence type="ECO:0000313" key="2">
    <source>
        <dbReference type="EMBL" id="KAK7898199.1"/>
    </source>
</evidence>
<feature type="region of interest" description="Disordered" evidence="1">
    <location>
        <begin position="1"/>
        <end position="24"/>
    </location>
</feature>
<evidence type="ECO:0000256" key="1">
    <source>
        <dbReference type="SAM" id="MobiDB-lite"/>
    </source>
</evidence>
<comment type="caution">
    <text evidence="2">The sequence shown here is derived from an EMBL/GenBank/DDBJ whole genome shotgun (WGS) entry which is preliminary data.</text>
</comment>
<name>A0AAW0NHC3_9GOBI</name>
<feature type="region of interest" description="Disordered" evidence="1">
    <location>
        <begin position="93"/>
        <end position="178"/>
    </location>
</feature>
<keyword evidence="3" id="KW-1185">Reference proteome</keyword>
<gene>
    <name evidence="2" type="ORF">WMY93_019052</name>
</gene>
<proteinExistence type="predicted"/>
<reference evidence="3" key="1">
    <citation type="submission" date="2024-04" db="EMBL/GenBank/DDBJ databases">
        <title>Salinicola lusitanus LLJ914,a marine bacterium isolated from the Okinawa Trough.</title>
        <authorList>
            <person name="Li J."/>
        </authorList>
    </citation>
    <scope>NUCLEOTIDE SEQUENCE [LARGE SCALE GENOMIC DNA]</scope>
</reference>
<dbReference type="Proteomes" id="UP001460270">
    <property type="component" value="Unassembled WGS sequence"/>
</dbReference>